<proteinExistence type="predicted"/>
<dbReference type="OrthoDB" id="679512at2"/>
<comment type="caution">
    <text evidence="2">The sequence shown here is derived from an EMBL/GenBank/DDBJ whole genome shotgun (WGS) entry which is preliminary data.</text>
</comment>
<dbReference type="Pfam" id="PF01841">
    <property type="entry name" value="Transglut_core"/>
    <property type="match status" value="1"/>
</dbReference>
<dbReference type="InterPro" id="IPR038765">
    <property type="entry name" value="Papain-like_cys_pep_sf"/>
</dbReference>
<dbReference type="PANTHER" id="PTHR35532">
    <property type="entry name" value="SIMILAR TO POLYHYDROXYALKANOATE DEPOLYMERASE"/>
    <property type="match status" value="1"/>
</dbReference>
<evidence type="ECO:0000313" key="3">
    <source>
        <dbReference type="Proteomes" id="UP000245627"/>
    </source>
</evidence>
<evidence type="ECO:0000313" key="2">
    <source>
        <dbReference type="EMBL" id="PVH26479.1"/>
    </source>
</evidence>
<protein>
    <recommendedName>
        <fullName evidence="1">Transglutaminase-like domain-containing protein</fullName>
    </recommendedName>
</protein>
<reference evidence="2 3" key="1">
    <citation type="submission" date="2018-04" db="EMBL/GenBank/DDBJ databases">
        <title>Sphingobacterium cortibacter sp. nov.</title>
        <authorList>
            <person name="Li Y."/>
        </authorList>
    </citation>
    <scope>NUCLEOTIDE SEQUENCE [LARGE SCALE GENOMIC DNA]</scope>
    <source>
        <strain evidence="2 3">2c-3</strain>
    </source>
</reference>
<dbReference type="RefSeq" id="WP_116774341.1">
    <property type="nucleotide sequence ID" value="NZ_QDKG01000001.1"/>
</dbReference>
<dbReference type="SUPFAM" id="SSF54001">
    <property type="entry name" value="Cysteine proteinases"/>
    <property type="match status" value="1"/>
</dbReference>
<name>A0A2T8HM19_9SPHI</name>
<sequence length="482" mass="56116">MILLSSCYNLNDRIDWAFLKEKHRSSSLKLASIKYLQQNIPKIYSEKLVFYNLETEREMDIRLDTFKHEDELRQILITHTLGYKTKKFLDRDILTTDQIDTIISESFHTKQRYKWASTISDSLFLHYVLPYKISKEYPRNWKKYFDEKFGKQLDSLNEIKDIRVQDVTRFLVREMEQVYSYDSQNLLNSQFPDLFELLYSSKGECFRIASLYTYVLRSAGIPAAVDIVPVWGSQNAGHAEYISLDSTGRMTSNVATSHKKGLERAAKVFRLTFENNRNFSDGIRPYSADYPFLIPYLKNDNIIDVTDQHATVFDIPYNLPQNLNDIPYAYICVYNYGQWIPVFWSKSKNGKLVFSKMNTDILYRIALPDKTGGISFYDDVFFLNSKGEKILLTAKESINTVVKLEKTNSGALATLEPNQSYILQVLMPGGLWKHVENFTTNKQGIVMNANLNNESFYRLVKQGTTAKLERPFLCINGFQQWR</sequence>
<evidence type="ECO:0000259" key="1">
    <source>
        <dbReference type="Pfam" id="PF01841"/>
    </source>
</evidence>
<gene>
    <name evidence="2" type="ORF">DC487_02350</name>
</gene>
<dbReference type="EMBL" id="QDKG01000001">
    <property type="protein sequence ID" value="PVH26479.1"/>
    <property type="molecule type" value="Genomic_DNA"/>
</dbReference>
<accession>A0A2T8HM19</accession>
<organism evidence="2 3">
    <name type="scientific">Sphingobacterium corticibacter</name>
    <dbReference type="NCBI Taxonomy" id="2171749"/>
    <lineage>
        <taxon>Bacteria</taxon>
        <taxon>Pseudomonadati</taxon>
        <taxon>Bacteroidota</taxon>
        <taxon>Sphingobacteriia</taxon>
        <taxon>Sphingobacteriales</taxon>
        <taxon>Sphingobacteriaceae</taxon>
        <taxon>Sphingobacterium</taxon>
    </lineage>
</organism>
<dbReference type="Proteomes" id="UP000245627">
    <property type="component" value="Unassembled WGS sequence"/>
</dbReference>
<feature type="domain" description="Transglutaminase-like" evidence="1">
    <location>
        <begin position="179"/>
        <end position="233"/>
    </location>
</feature>
<dbReference type="AlphaFoldDB" id="A0A2T8HM19"/>
<keyword evidence="3" id="KW-1185">Reference proteome</keyword>
<dbReference type="PANTHER" id="PTHR35532:SF5">
    <property type="entry name" value="CARBOHYDRATE-BINDING DOMAIN-CONTAINING PROTEIN"/>
    <property type="match status" value="1"/>
</dbReference>
<dbReference type="InterPro" id="IPR002931">
    <property type="entry name" value="Transglutaminase-like"/>
</dbReference>